<feature type="transmembrane region" description="Helical" evidence="1">
    <location>
        <begin position="219"/>
        <end position="241"/>
    </location>
</feature>
<dbReference type="AlphaFoldDB" id="A0A7T0G094"/>
<dbReference type="KEGG" id="nli:G3M70_06790"/>
<keyword evidence="1" id="KW-0812">Transmembrane</keyword>
<feature type="transmembrane region" description="Helical" evidence="1">
    <location>
        <begin position="184"/>
        <end position="207"/>
    </location>
</feature>
<evidence type="ECO:0000313" key="3">
    <source>
        <dbReference type="Proteomes" id="UP000594688"/>
    </source>
</evidence>
<evidence type="ECO:0008006" key="4">
    <source>
        <dbReference type="Google" id="ProtNLM"/>
    </source>
</evidence>
<dbReference type="EMBL" id="CP048685">
    <property type="protein sequence ID" value="QPJ61606.1"/>
    <property type="molecule type" value="Genomic_DNA"/>
</dbReference>
<organism evidence="2 3">
    <name type="scientific">Candidatus Nitronauta litoralis</name>
    <dbReference type="NCBI Taxonomy" id="2705533"/>
    <lineage>
        <taxon>Bacteria</taxon>
        <taxon>Pseudomonadati</taxon>
        <taxon>Nitrospinota/Tectimicrobiota group</taxon>
        <taxon>Nitrospinota</taxon>
        <taxon>Nitrospinia</taxon>
        <taxon>Nitrospinales</taxon>
        <taxon>Nitrospinaceae</taxon>
        <taxon>Candidatus Nitronauta</taxon>
    </lineage>
</organism>
<dbReference type="CDD" id="cd02947">
    <property type="entry name" value="TRX_family"/>
    <property type="match status" value="1"/>
</dbReference>
<dbReference type="InterPro" id="IPR036249">
    <property type="entry name" value="Thioredoxin-like_sf"/>
</dbReference>
<sequence length="439" mass="49701">MRIFPILERENKIKLSIGVMFFVLSQMLLTVSAAEEFKPPQWSRITPQGQEMVQLYYFWSKTCPHCKKAKPFVSKMAQSYDWLEVQSYEISENREHAEFFSGLMDAMNKNQRGVPAFVFCSQVEFGYVDEPTTGAHLRDQLLECRDLLWNYGKKPLPGNGEQDDLKIFVPLFGELDANQFSLPVFTIIIAGLDAFNPCAFFVLLLLLSLMVKAKDRKRMLLIGGVFVFFSGFVYFLFMAAWLNMFLFLGEIRIITMIVALLAIAVSLINIKDYFFFKKGISLTIPDDAKPGLYARIRNLINEPSLPTVIFGTSVLALVANSYELLCTAGFPMIFTRILTLNSQSSLGYYAYLVLYNIIYVIPLSLIVLIFSKSLGKRKLSEKEGRRLKLVSGLMMLGLGLLLVVAPELLSNPLIAIALIISAITISFAIIYFDNRKETT</sequence>
<evidence type="ECO:0000256" key="1">
    <source>
        <dbReference type="SAM" id="Phobius"/>
    </source>
</evidence>
<gene>
    <name evidence="2" type="ORF">G3M70_06790</name>
</gene>
<accession>A0A7T0G094</accession>
<reference evidence="2 3" key="1">
    <citation type="submission" date="2020-02" db="EMBL/GenBank/DDBJ databases">
        <title>Genomic and physiological characterization of two novel Nitrospinaceae genera.</title>
        <authorList>
            <person name="Mueller A.J."/>
            <person name="Jung M.-Y."/>
            <person name="Strachan C.R."/>
            <person name="Herbold C.W."/>
            <person name="Kirkegaard R.H."/>
            <person name="Daims H."/>
        </authorList>
    </citation>
    <scope>NUCLEOTIDE SEQUENCE [LARGE SCALE GENOMIC DNA]</scope>
    <source>
        <strain evidence="2">EB</strain>
    </source>
</reference>
<feature type="transmembrane region" description="Helical" evidence="1">
    <location>
        <begin position="412"/>
        <end position="432"/>
    </location>
</feature>
<dbReference type="PROSITE" id="PS51354">
    <property type="entry name" value="GLUTAREDOXIN_2"/>
    <property type="match status" value="1"/>
</dbReference>
<feature type="transmembrane region" description="Helical" evidence="1">
    <location>
        <begin position="305"/>
        <end position="334"/>
    </location>
</feature>
<dbReference type="SUPFAM" id="SSF52833">
    <property type="entry name" value="Thioredoxin-like"/>
    <property type="match status" value="1"/>
</dbReference>
<dbReference type="Gene3D" id="3.40.30.10">
    <property type="entry name" value="Glutaredoxin"/>
    <property type="match status" value="1"/>
</dbReference>
<feature type="transmembrane region" description="Helical" evidence="1">
    <location>
        <begin position="389"/>
        <end position="406"/>
    </location>
</feature>
<proteinExistence type="predicted"/>
<feature type="transmembrane region" description="Helical" evidence="1">
    <location>
        <begin position="253"/>
        <end position="270"/>
    </location>
</feature>
<name>A0A7T0G094_9BACT</name>
<keyword evidence="1" id="KW-0472">Membrane</keyword>
<protein>
    <recommendedName>
        <fullName evidence="4">Thioredoxin domain-containing protein</fullName>
    </recommendedName>
</protein>
<dbReference type="Proteomes" id="UP000594688">
    <property type="component" value="Chromosome"/>
</dbReference>
<feature type="transmembrane region" description="Helical" evidence="1">
    <location>
        <begin position="346"/>
        <end position="369"/>
    </location>
</feature>
<evidence type="ECO:0000313" key="2">
    <source>
        <dbReference type="EMBL" id="QPJ61606.1"/>
    </source>
</evidence>
<keyword evidence="1" id="KW-1133">Transmembrane helix</keyword>